<accession>A0A8X6RJ16</accession>
<name>A0A8X6RJ16_TRICX</name>
<sequence>MGARIKGAFNSEATSRKAATSISKRWKGAKRAEDVKLRDNRGVPGSCDGWGALITSGAARREIRAKMKFSRGREQLITSGLYRARKKCWKRERVDPGVECES</sequence>
<dbReference type="AlphaFoldDB" id="A0A8X6RJ16"/>
<evidence type="ECO:0000313" key="2">
    <source>
        <dbReference type="EMBL" id="GFX90312.1"/>
    </source>
</evidence>
<proteinExistence type="predicted"/>
<organism evidence="2 3">
    <name type="scientific">Trichonephila clavipes</name>
    <name type="common">Golden silk orbweaver</name>
    <name type="synonym">Nephila clavipes</name>
    <dbReference type="NCBI Taxonomy" id="2585209"/>
    <lineage>
        <taxon>Eukaryota</taxon>
        <taxon>Metazoa</taxon>
        <taxon>Ecdysozoa</taxon>
        <taxon>Arthropoda</taxon>
        <taxon>Chelicerata</taxon>
        <taxon>Arachnida</taxon>
        <taxon>Araneae</taxon>
        <taxon>Araneomorphae</taxon>
        <taxon>Entelegynae</taxon>
        <taxon>Araneoidea</taxon>
        <taxon>Nephilidae</taxon>
        <taxon>Trichonephila</taxon>
    </lineage>
</organism>
<dbReference type="EMBL" id="BMAU01021094">
    <property type="protein sequence ID" value="GFX90312.1"/>
    <property type="molecule type" value="Genomic_DNA"/>
</dbReference>
<gene>
    <name evidence="2" type="ORF">TNCV_3848871</name>
</gene>
<reference evidence="2" key="1">
    <citation type="submission" date="2020-08" db="EMBL/GenBank/DDBJ databases">
        <title>Multicomponent nature underlies the extraordinary mechanical properties of spider dragline silk.</title>
        <authorList>
            <person name="Kono N."/>
            <person name="Nakamura H."/>
            <person name="Mori M."/>
            <person name="Yoshida Y."/>
            <person name="Ohtoshi R."/>
            <person name="Malay A.D."/>
            <person name="Moran D.A.P."/>
            <person name="Tomita M."/>
            <person name="Numata K."/>
            <person name="Arakawa K."/>
        </authorList>
    </citation>
    <scope>NUCLEOTIDE SEQUENCE</scope>
</reference>
<protein>
    <submittedName>
        <fullName evidence="2">Uncharacterized protein</fullName>
    </submittedName>
</protein>
<feature type="region of interest" description="Disordered" evidence="1">
    <location>
        <begin position="1"/>
        <end position="25"/>
    </location>
</feature>
<feature type="compositionally biased region" description="Polar residues" evidence="1">
    <location>
        <begin position="11"/>
        <end position="23"/>
    </location>
</feature>
<comment type="caution">
    <text evidence="2">The sequence shown here is derived from an EMBL/GenBank/DDBJ whole genome shotgun (WGS) entry which is preliminary data.</text>
</comment>
<evidence type="ECO:0000313" key="3">
    <source>
        <dbReference type="Proteomes" id="UP000887159"/>
    </source>
</evidence>
<evidence type="ECO:0000256" key="1">
    <source>
        <dbReference type="SAM" id="MobiDB-lite"/>
    </source>
</evidence>
<dbReference type="Proteomes" id="UP000887159">
    <property type="component" value="Unassembled WGS sequence"/>
</dbReference>
<keyword evidence="3" id="KW-1185">Reference proteome</keyword>